<dbReference type="PANTHER" id="PTHR35093">
    <property type="entry name" value="OUTER MEMBRANE PROTEIN NMB0088-RELATED"/>
    <property type="match status" value="1"/>
</dbReference>
<reference evidence="10" key="1">
    <citation type="submission" date="2012-06" db="EMBL/GenBank/DDBJ databases">
        <title>The complete genome of Flexibacter litoralis DSM 6794.</title>
        <authorList>
            <person name="Lucas S."/>
            <person name="Copeland A."/>
            <person name="Lapidus A."/>
            <person name="Glavina del Rio T."/>
            <person name="Dalin E."/>
            <person name="Tice H."/>
            <person name="Bruce D."/>
            <person name="Goodwin L."/>
            <person name="Pitluck S."/>
            <person name="Peters L."/>
            <person name="Ovchinnikova G."/>
            <person name="Lu M."/>
            <person name="Kyrpides N."/>
            <person name="Mavromatis K."/>
            <person name="Ivanova N."/>
            <person name="Brettin T."/>
            <person name="Detter J.C."/>
            <person name="Han C."/>
            <person name="Larimer F."/>
            <person name="Land M."/>
            <person name="Hauser L."/>
            <person name="Markowitz V."/>
            <person name="Cheng J.-F."/>
            <person name="Hugenholtz P."/>
            <person name="Woyke T."/>
            <person name="Wu D."/>
            <person name="Spring S."/>
            <person name="Lang E."/>
            <person name="Kopitz M."/>
            <person name="Brambilla E."/>
            <person name="Klenk H.-P."/>
            <person name="Eisen J.A."/>
        </authorList>
    </citation>
    <scope>NUCLEOTIDE SEQUENCE [LARGE SCALE GENOMIC DNA]</scope>
    <source>
        <strain evidence="10">ATCC 23117 / DSM 6794 / NBRC 15988 / NCIMB 1366 / Sio-4</strain>
    </source>
</reference>
<proteinExistence type="inferred from homology"/>
<dbReference type="HOGENOM" id="CLU_035981_2_0_10"/>
<evidence type="ECO:0000256" key="8">
    <source>
        <dbReference type="SAM" id="SignalP"/>
    </source>
</evidence>
<protein>
    <submittedName>
        <fullName evidence="9">Long-chain fatty acid transport protein</fullName>
    </submittedName>
</protein>
<dbReference type="PANTHER" id="PTHR35093:SF8">
    <property type="entry name" value="OUTER MEMBRANE PROTEIN NMB0088-RELATED"/>
    <property type="match status" value="1"/>
</dbReference>
<feature type="chain" id="PRO_5003685314" evidence="8">
    <location>
        <begin position="32"/>
        <end position="429"/>
    </location>
</feature>
<dbReference type="EMBL" id="CP003345">
    <property type="protein sequence ID" value="AFM03664.1"/>
    <property type="molecule type" value="Genomic_DNA"/>
</dbReference>
<evidence type="ECO:0000313" key="10">
    <source>
        <dbReference type="Proteomes" id="UP000006054"/>
    </source>
</evidence>
<dbReference type="InterPro" id="IPR005017">
    <property type="entry name" value="OMPP1/FadL/TodX"/>
</dbReference>
<dbReference type="Gene3D" id="2.40.160.60">
    <property type="entry name" value="Outer membrane protein transport protein (OMPP1/FadL/TodX)"/>
    <property type="match status" value="1"/>
</dbReference>
<dbReference type="AlphaFoldDB" id="I4AI79"/>
<dbReference type="GO" id="GO:0015483">
    <property type="term" value="F:long-chain fatty acid transporting porin activity"/>
    <property type="evidence" value="ECO:0007669"/>
    <property type="project" value="TreeGrafter"/>
</dbReference>
<evidence type="ECO:0000256" key="3">
    <source>
        <dbReference type="ARBA" id="ARBA00022452"/>
    </source>
</evidence>
<keyword evidence="3" id="KW-1134">Transmembrane beta strand</keyword>
<dbReference type="GO" id="GO:0009279">
    <property type="term" value="C:cell outer membrane"/>
    <property type="evidence" value="ECO:0007669"/>
    <property type="project" value="UniProtKB-SubCell"/>
</dbReference>
<feature type="signal peptide" evidence="8">
    <location>
        <begin position="1"/>
        <end position="31"/>
    </location>
</feature>
<comment type="subcellular location">
    <subcellularLocation>
        <location evidence="1">Cell outer membrane</location>
        <topology evidence="1">Multi-pass membrane protein</topology>
    </subcellularLocation>
</comment>
<sequence length="429" mass="45742" precursor="true">MRKFIKKTATSIIGAGLLSAGLLLASSNAMASGYQVVLQGSRVTGMGNCAVGFRSGAPSLFFNPGAMAMEENSSVMLGANFVSSSVQYAGTNSTYRAETDSPVATPFFAYGIYNVNEKINVGLGVVTPFGSTITWGNEWQGRYALNELSLAAFVIQPTISYKVTEKFGIGGGLDIAFGSVSLRRSLPLEAENGDETYALLEGSTTPAVGFNIGAYYEVNDKISIGVDYRSKIDVTVEDGDATFAVPSLVQSQFEAEKFDATLPLPSVFSVGVGIKPIDKLQIAVEWALTGWDAYQELKFEYDAPVLGSLETSSDRHYQNSSVFKLGAEYMATESLALRGGIYYDQTAVEDGYITPETPDANTMGYTLGLGYTVGDKFTVDVHYLLVDKAERENVAALNSGGVDGTFKANANIFGFGLSYKFGGSSKASE</sequence>
<comment type="similarity">
    <text evidence="2">Belongs to the OmpP1/FadL family.</text>
</comment>
<dbReference type="SUPFAM" id="SSF56935">
    <property type="entry name" value="Porins"/>
    <property type="match status" value="1"/>
</dbReference>
<dbReference type="RefSeq" id="WP_014797121.1">
    <property type="nucleotide sequence ID" value="NC_018018.1"/>
</dbReference>
<keyword evidence="7" id="KW-0998">Cell outer membrane</keyword>
<keyword evidence="10" id="KW-1185">Reference proteome</keyword>
<dbReference type="Proteomes" id="UP000006054">
    <property type="component" value="Chromosome"/>
</dbReference>
<organism evidence="9 10">
    <name type="scientific">Bernardetia litoralis (strain ATCC 23117 / DSM 6794 / NBRC 15988 / NCIMB 1366 / Fx l1 / Sio-4)</name>
    <name type="common">Flexibacter litoralis</name>
    <dbReference type="NCBI Taxonomy" id="880071"/>
    <lineage>
        <taxon>Bacteria</taxon>
        <taxon>Pseudomonadati</taxon>
        <taxon>Bacteroidota</taxon>
        <taxon>Cytophagia</taxon>
        <taxon>Cytophagales</taxon>
        <taxon>Bernardetiaceae</taxon>
        <taxon>Bernardetia</taxon>
    </lineage>
</organism>
<dbReference type="Pfam" id="PF03349">
    <property type="entry name" value="Toluene_X"/>
    <property type="match status" value="1"/>
</dbReference>
<dbReference type="eggNOG" id="COG2067">
    <property type="taxonomic scope" value="Bacteria"/>
</dbReference>
<keyword evidence="6" id="KW-0472">Membrane</keyword>
<keyword evidence="5 8" id="KW-0732">Signal</keyword>
<evidence type="ECO:0000313" key="9">
    <source>
        <dbReference type="EMBL" id="AFM03664.1"/>
    </source>
</evidence>
<evidence type="ECO:0000256" key="4">
    <source>
        <dbReference type="ARBA" id="ARBA00022692"/>
    </source>
</evidence>
<name>I4AI79_BERLS</name>
<dbReference type="OrthoDB" id="9922at2"/>
<gene>
    <name evidence="9" type="ordered locus">Fleli_1227</name>
</gene>
<evidence type="ECO:0000256" key="6">
    <source>
        <dbReference type="ARBA" id="ARBA00023136"/>
    </source>
</evidence>
<dbReference type="STRING" id="880071.Fleli_1227"/>
<keyword evidence="4" id="KW-0812">Transmembrane</keyword>
<evidence type="ECO:0000256" key="7">
    <source>
        <dbReference type="ARBA" id="ARBA00023237"/>
    </source>
</evidence>
<dbReference type="KEGG" id="fli:Fleli_1227"/>
<accession>I4AI79</accession>
<evidence type="ECO:0000256" key="2">
    <source>
        <dbReference type="ARBA" id="ARBA00008163"/>
    </source>
</evidence>
<evidence type="ECO:0000256" key="1">
    <source>
        <dbReference type="ARBA" id="ARBA00004571"/>
    </source>
</evidence>
<evidence type="ECO:0000256" key="5">
    <source>
        <dbReference type="ARBA" id="ARBA00022729"/>
    </source>
</evidence>